<dbReference type="AlphaFoldDB" id="A0A0A8XWS9"/>
<keyword evidence="1" id="KW-0472">Membrane</keyword>
<accession>A0A0A8XWS9</accession>
<reference evidence="2" key="1">
    <citation type="submission" date="2014-09" db="EMBL/GenBank/DDBJ databases">
        <authorList>
            <person name="Magalhaes I.L.F."/>
            <person name="Oliveira U."/>
            <person name="Santos F.R."/>
            <person name="Vidigal T.H.D.A."/>
            <person name="Brescovit A.D."/>
            <person name="Santos A.J."/>
        </authorList>
    </citation>
    <scope>NUCLEOTIDE SEQUENCE</scope>
    <source>
        <tissue evidence="2">Shoot tissue taken approximately 20 cm above the soil surface</tissue>
    </source>
</reference>
<organism evidence="2">
    <name type="scientific">Arundo donax</name>
    <name type="common">Giant reed</name>
    <name type="synonym">Donax arundinaceus</name>
    <dbReference type="NCBI Taxonomy" id="35708"/>
    <lineage>
        <taxon>Eukaryota</taxon>
        <taxon>Viridiplantae</taxon>
        <taxon>Streptophyta</taxon>
        <taxon>Embryophyta</taxon>
        <taxon>Tracheophyta</taxon>
        <taxon>Spermatophyta</taxon>
        <taxon>Magnoliopsida</taxon>
        <taxon>Liliopsida</taxon>
        <taxon>Poales</taxon>
        <taxon>Poaceae</taxon>
        <taxon>PACMAD clade</taxon>
        <taxon>Arundinoideae</taxon>
        <taxon>Arundineae</taxon>
        <taxon>Arundo</taxon>
    </lineage>
</organism>
<feature type="transmembrane region" description="Helical" evidence="1">
    <location>
        <begin position="25"/>
        <end position="45"/>
    </location>
</feature>
<keyword evidence="1" id="KW-0812">Transmembrane</keyword>
<proteinExistence type="predicted"/>
<keyword evidence="1" id="KW-1133">Transmembrane helix</keyword>
<evidence type="ECO:0000256" key="1">
    <source>
        <dbReference type="SAM" id="Phobius"/>
    </source>
</evidence>
<protein>
    <submittedName>
        <fullName evidence="2">Uncharacterized protein</fullName>
    </submittedName>
</protein>
<name>A0A0A8XWS9_ARUDO</name>
<evidence type="ECO:0000313" key="2">
    <source>
        <dbReference type="EMBL" id="JAD18346.1"/>
    </source>
</evidence>
<reference evidence="2" key="2">
    <citation type="journal article" date="2015" name="Data Brief">
        <title>Shoot transcriptome of the giant reed, Arundo donax.</title>
        <authorList>
            <person name="Barrero R.A."/>
            <person name="Guerrero F.D."/>
            <person name="Moolhuijzen P."/>
            <person name="Goolsby J.A."/>
            <person name="Tidwell J."/>
            <person name="Bellgard S.E."/>
            <person name="Bellgard M.I."/>
        </authorList>
    </citation>
    <scope>NUCLEOTIDE SEQUENCE</scope>
    <source>
        <tissue evidence="2">Shoot tissue taken approximately 20 cm above the soil surface</tissue>
    </source>
</reference>
<sequence length="101" mass="11784">MGYLGLRSLVTPCCLEWRMNRVDTLMFILLYVFSTNALCTCNFLVSEEQLAIDIFYFEFIRFFFLLVSIYPVFSLQHSVSVKQLCLIDNVLVFVRFGCAVK</sequence>
<feature type="transmembrane region" description="Helical" evidence="1">
    <location>
        <begin position="54"/>
        <end position="73"/>
    </location>
</feature>
<dbReference type="EMBL" id="GBRH01279549">
    <property type="protein sequence ID" value="JAD18346.1"/>
    <property type="molecule type" value="Transcribed_RNA"/>
</dbReference>